<reference evidence="1" key="1">
    <citation type="journal article" date="2014" name="Front. Microbiol.">
        <title>High frequency of phylogenetically diverse reductive dehalogenase-homologous genes in deep subseafloor sedimentary metagenomes.</title>
        <authorList>
            <person name="Kawai M."/>
            <person name="Futagami T."/>
            <person name="Toyoda A."/>
            <person name="Takaki Y."/>
            <person name="Nishi S."/>
            <person name="Hori S."/>
            <person name="Arai W."/>
            <person name="Tsubouchi T."/>
            <person name="Morono Y."/>
            <person name="Uchiyama I."/>
            <person name="Ito T."/>
            <person name="Fujiyama A."/>
            <person name="Inagaki F."/>
            <person name="Takami H."/>
        </authorList>
    </citation>
    <scope>NUCLEOTIDE SEQUENCE</scope>
    <source>
        <strain evidence="1">Expedition CK06-06</strain>
    </source>
</reference>
<sequence>MKLIKNSFKDLIENKKLTFLIGAGCSIDKPSSLPSGEEMMNAIIEFSCHKAFIDDIDILVKKKNYDSNN</sequence>
<dbReference type="EMBL" id="BARW01031237">
    <property type="protein sequence ID" value="GAJ14386.1"/>
    <property type="molecule type" value="Genomic_DNA"/>
</dbReference>
<proteinExistence type="predicted"/>
<evidence type="ECO:0000313" key="1">
    <source>
        <dbReference type="EMBL" id="GAJ14386.1"/>
    </source>
</evidence>
<protein>
    <submittedName>
        <fullName evidence="1">Uncharacterized protein</fullName>
    </submittedName>
</protein>
<organism evidence="1">
    <name type="scientific">marine sediment metagenome</name>
    <dbReference type="NCBI Taxonomy" id="412755"/>
    <lineage>
        <taxon>unclassified sequences</taxon>
        <taxon>metagenomes</taxon>
        <taxon>ecological metagenomes</taxon>
    </lineage>
</organism>
<name>X1VHL3_9ZZZZ</name>
<comment type="caution">
    <text evidence="1">The sequence shown here is derived from an EMBL/GenBank/DDBJ whole genome shotgun (WGS) entry which is preliminary data.</text>
</comment>
<accession>X1VHL3</accession>
<gene>
    <name evidence="1" type="ORF">S12H4_49737</name>
</gene>
<dbReference type="AlphaFoldDB" id="X1VHL3"/>